<organism evidence="2 3">
    <name type="scientific">Pseudomassariella vexata</name>
    <dbReference type="NCBI Taxonomy" id="1141098"/>
    <lineage>
        <taxon>Eukaryota</taxon>
        <taxon>Fungi</taxon>
        <taxon>Dikarya</taxon>
        <taxon>Ascomycota</taxon>
        <taxon>Pezizomycotina</taxon>
        <taxon>Sordariomycetes</taxon>
        <taxon>Xylariomycetidae</taxon>
        <taxon>Amphisphaeriales</taxon>
        <taxon>Pseudomassariaceae</taxon>
        <taxon>Pseudomassariella</taxon>
    </lineage>
</organism>
<evidence type="ECO:0000313" key="2">
    <source>
        <dbReference type="EMBL" id="ORY63294.1"/>
    </source>
</evidence>
<accession>A0A1Y2DW05</accession>
<dbReference type="GeneID" id="63770497"/>
<dbReference type="OrthoDB" id="5387995at2759"/>
<evidence type="ECO:0000256" key="1">
    <source>
        <dbReference type="SAM" id="MobiDB-lite"/>
    </source>
</evidence>
<protein>
    <submittedName>
        <fullName evidence="2">Uncharacterized protein</fullName>
    </submittedName>
</protein>
<dbReference type="EMBL" id="MCFJ01000008">
    <property type="protein sequence ID" value="ORY63294.1"/>
    <property type="molecule type" value="Genomic_DNA"/>
</dbReference>
<dbReference type="STRING" id="1141098.A0A1Y2DW05"/>
<dbReference type="Proteomes" id="UP000193689">
    <property type="component" value="Unassembled WGS sequence"/>
</dbReference>
<comment type="caution">
    <text evidence="2">The sequence shown here is derived from an EMBL/GenBank/DDBJ whole genome shotgun (WGS) entry which is preliminary data.</text>
</comment>
<dbReference type="RefSeq" id="XP_040714951.1">
    <property type="nucleotide sequence ID" value="XM_040854285.1"/>
</dbReference>
<sequence>MLKSFDSIKGTCQVPYCSTWCRGGQRSDHESFSNLNNVSCLELSTLQGHSGPHSTREGLRHQPLGRVKRIDRGSLPPFPHKGTIPISRTRTMVLEVDSQLPCSAPFGPWPHHCRQPVERGTTVGRWGCLVRVSASAPNSPLDQALVLQVPKHDPEAQVNSAVGPLPKPASKSAPVSPRHKAQSSPPQNCTSPNAPSESSGLLRPNDGSKTNGASESITKSTTLPSYASTSASTRSCGCGAKSWTNPFLERPPKRRRALHDVDGPGTGHLACKKRRIRLDLITSRLSQPYSLPATHILNRESGEDTPVLSRFLKYAAMGAKRAGHQTALVRKAAILNRMRLNVRQAAVNRGHERIWRLAGTGIRDHGVQLVTGISGTGAMFPGRPGAWEEVSVLPAWRPHTRQTQGPGEAERSLQYPGTPPIIPSPSMTATRLPPSPAPLSVISEDASTMRPPRAPRLSPLRSPILAPTASIMTPMAMADDDGEAFDGRYADMSDDDMDDVYADFETLFGGGQAGDVVSPERGDQDDHFYEEYLDEVDGIAWAT</sequence>
<gene>
    <name evidence="2" type="ORF">BCR38DRAFT_226434</name>
</gene>
<dbReference type="InParanoid" id="A0A1Y2DW05"/>
<feature type="region of interest" description="Disordered" evidence="1">
    <location>
        <begin position="155"/>
        <end position="261"/>
    </location>
</feature>
<dbReference type="AlphaFoldDB" id="A0A1Y2DW05"/>
<feature type="compositionally biased region" description="Polar residues" evidence="1">
    <location>
        <begin position="182"/>
        <end position="199"/>
    </location>
</feature>
<feature type="compositionally biased region" description="Polar residues" evidence="1">
    <location>
        <begin position="207"/>
        <end position="235"/>
    </location>
</feature>
<name>A0A1Y2DW05_9PEZI</name>
<evidence type="ECO:0000313" key="3">
    <source>
        <dbReference type="Proteomes" id="UP000193689"/>
    </source>
</evidence>
<keyword evidence="3" id="KW-1185">Reference proteome</keyword>
<proteinExistence type="predicted"/>
<reference evidence="2 3" key="1">
    <citation type="submission" date="2016-07" db="EMBL/GenBank/DDBJ databases">
        <title>Pervasive Adenine N6-methylation of Active Genes in Fungi.</title>
        <authorList>
            <consortium name="DOE Joint Genome Institute"/>
            <person name="Mondo S.J."/>
            <person name="Dannebaum R.O."/>
            <person name="Kuo R.C."/>
            <person name="Labutti K."/>
            <person name="Haridas S."/>
            <person name="Kuo A."/>
            <person name="Salamov A."/>
            <person name="Ahrendt S.R."/>
            <person name="Lipzen A."/>
            <person name="Sullivan W."/>
            <person name="Andreopoulos W.B."/>
            <person name="Clum A."/>
            <person name="Lindquist E."/>
            <person name="Daum C."/>
            <person name="Ramamoorthy G.K."/>
            <person name="Gryganskyi A."/>
            <person name="Culley D."/>
            <person name="Magnuson J.K."/>
            <person name="James T.Y."/>
            <person name="O'Malley M.A."/>
            <person name="Stajich J.E."/>
            <person name="Spatafora J.W."/>
            <person name="Visel A."/>
            <person name="Grigoriev I.V."/>
        </authorList>
    </citation>
    <scope>NUCLEOTIDE SEQUENCE [LARGE SCALE GENOMIC DNA]</scope>
    <source>
        <strain evidence="2 3">CBS 129021</strain>
    </source>
</reference>